<dbReference type="Gene3D" id="3.30.930.10">
    <property type="entry name" value="Bira Bifunctional Protein, Domain 2"/>
    <property type="match status" value="1"/>
</dbReference>
<dbReference type="GO" id="GO:0006430">
    <property type="term" value="P:lysyl-tRNA aminoacylation"/>
    <property type="evidence" value="ECO:0007669"/>
    <property type="project" value="UniProtKB-UniRule"/>
</dbReference>
<evidence type="ECO:0000256" key="2">
    <source>
        <dbReference type="ARBA" id="ARBA00005270"/>
    </source>
</evidence>
<dbReference type="PANTHER" id="PTHR42918">
    <property type="entry name" value="LYSYL-TRNA SYNTHETASE"/>
    <property type="match status" value="1"/>
</dbReference>
<evidence type="ECO:0000256" key="5">
    <source>
        <dbReference type="ARBA" id="ARBA00022598"/>
    </source>
</evidence>
<dbReference type="InterPro" id="IPR004364">
    <property type="entry name" value="Aa-tRNA-synt_II"/>
</dbReference>
<feature type="region of interest" description="Disordered" evidence="20">
    <location>
        <begin position="1"/>
        <end position="20"/>
    </location>
</feature>
<feature type="binding site" evidence="19">
    <location>
        <position position="1073"/>
    </location>
    <ligand>
        <name>Mg(2+)</name>
        <dbReference type="ChEBI" id="CHEBI:18420"/>
        <label>1</label>
    </ligand>
</feature>
<dbReference type="Pfam" id="PF09924">
    <property type="entry name" value="LPG_synthase_C"/>
    <property type="match status" value="1"/>
</dbReference>
<keyword evidence="19" id="KW-0963">Cytoplasm</keyword>
<keyword evidence="5 19" id="KW-0436">Ligase</keyword>
<evidence type="ECO:0000256" key="18">
    <source>
        <dbReference type="ARBA" id="ARBA00048573"/>
    </source>
</evidence>
<evidence type="ECO:0000256" key="19">
    <source>
        <dbReference type="HAMAP-Rule" id="MF_00252"/>
    </source>
</evidence>
<feature type="binding site" evidence="19">
    <location>
        <position position="1073"/>
    </location>
    <ligand>
        <name>Mg(2+)</name>
        <dbReference type="ChEBI" id="CHEBI:18420"/>
        <label>2</label>
    </ligand>
</feature>
<dbReference type="EMBL" id="JACGWT010000006">
    <property type="protein sequence ID" value="MBA8796085.1"/>
    <property type="molecule type" value="Genomic_DNA"/>
</dbReference>
<feature type="domain" description="Aminoacyl-transfer RNA synthetases class-II family profile" evidence="22">
    <location>
        <begin position="839"/>
        <end position="1153"/>
    </location>
</feature>
<keyword evidence="13 19" id="KW-0030">Aminoacyl-tRNA synthetase</keyword>
<evidence type="ECO:0000256" key="20">
    <source>
        <dbReference type="SAM" id="MobiDB-lite"/>
    </source>
</evidence>
<sequence length="1157" mass="125714">MTELTVPGSALRHTTSTRTAPPGRIRRLPYLASRIYFLAAAILVLQALFPGVFWFGRAADVYSTIFIPIDSSGIGLAAFAIILGGAMARRKRVAWWVTTVISLVWLAALLVLVVFFTVLIIRGVTIGVGNTLLLARFAFNLATMGAVVTVLIRYRGEFRARRQAGNVRKAVLTLAVGMVISAGVGLLLTTVFPGDLLRPRGRIAWLANQVFGFDNDDLSRTTTAPPTWTGTITGLFISASLVAAMIVLTRSQRRAAFLSADDEAAVRSLLPASSADSLAYFATRRDKSVIFGRDQRSAVTYRVELGVCLASSDPLGHPDHWPSAINAWLRLVEEYGWTPAVIGASEAGARAYSQAGLRVIRLGDEAVIEPARFSLEGREMRPVRQAVNRLQRQGYRTRIRRHRDIEPGELAALIGKTDAWRDTETERGFSMALSRLGDPADGDCLMVEALFARGQAPSAPAGSDGATPAPGPGAGDPTADVAGILSFVPWGSDGLSLDVMRRHPQADNGVTELMVTALAEGAGDVGVRRISLNFAVFRSAFEEGARIGAGPVLRLWRRLLLVASRWWQIESLYRSNVKYRPDWVPRFLCFAETRDIALVGAASGVAEGFIDLPSFLRPPVPPARALAGTTAPRVAATAAAGGAVAAELPTGLSEPTRHQRVHRSAADGVRLDEQTRNRMDVRARLLEAGTDPYPPWFRPTTASTGITADRVGAAVSVAGRVMRVRDHGGVLFATLRDADGETQLLLERDRIGADLMARFRSTVDLGDHLGAEGVVALSRTGQPSVGVAEFLITAKSLHPMPDKYRGLTDPEAKVRQRYLDLATNPGSQRQLRSRSAAIRAVREGLLGRGFLEVETPILQTIHGGANARPFRTHINAYDLPLYLRIAPELYLKRLMIGGMGRVFEIGRNFRNEGADATHNPEFTMLEAYEAYGDYTTMRHVARSLITDAALAATGGTVLGGHDHHGVRQEVDLAGEWPVITVNDAISSALGEQVTADTDRAALVRFADRLGIGVDPTWTRGAVLLELYEHLVEDRTVQPTFYTDFPAEVSPLTRQHRVDPRLAERWDLVAFGAEIGTAYSELVDPVVQRERLTEQSLLAAEGDPEAMELDEEFLTALEYAMPPSGGLGMGIDRLVMLLTETSIRETIAFPLVRPRTRG</sequence>
<comment type="subcellular location">
    <subcellularLocation>
        <location evidence="1">Cell membrane</location>
        <topology evidence="1">Multi-pass membrane protein</topology>
    </subcellularLocation>
    <subcellularLocation>
        <location evidence="19">Cytoplasm</location>
    </subcellularLocation>
</comment>
<feature type="binding site" evidence="19">
    <location>
        <position position="1066"/>
    </location>
    <ligand>
        <name>Mg(2+)</name>
        <dbReference type="ChEBI" id="CHEBI:18420"/>
        <label>1</label>
    </ligand>
</feature>
<dbReference type="RefSeq" id="WP_328823920.1">
    <property type="nucleotide sequence ID" value="NZ_JACGWT010000006.1"/>
</dbReference>
<dbReference type="GO" id="GO:0005886">
    <property type="term" value="C:plasma membrane"/>
    <property type="evidence" value="ECO:0007669"/>
    <property type="project" value="UniProtKB-SubCell"/>
</dbReference>
<comment type="similarity">
    <text evidence="19">Belongs to the class-II aminoacyl-tRNA synthetase family.</text>
</comment>
<proteinExistence type="inferred from homology"/>
<dbReference type="InterPro" id="IPR006195">
    <property type="entry name" value="aa-tRNA-synth_II"/>
</dbReference>
<dbReference type="NCBIfam" id="NF002821">
    <property type="entry name" value="PRK02983.1"/>
    <property type="match status" value="1"/>
</dbReference>
<comment type="caution">
    <text evidence="23">The sequence shown here is derived from an EMBL/GenBank/DDBJ whole genome shotgun (WGS) entry which is preliminary data.</text>
</comment>
<dbReference type="InterPro" id="IPR024320">
    <property type="entry name" value="LPG_synthase_C"/>
</dbReference>
<reference evidence="23 24" key="1">
    <citation type="submission" date="2020-07" db="EMBL/GenBank/DDBJ databases">
        <title>Sequencing the genomes of 1000 actinobacteria strains.</title>
        <authorList>
            <person name="Klenk H.-P."/>
        </authorList>
    </citation>
    <scope>NUCLEOTIDE SEQUENCE [LARGE SCALE GENOMIC DNA]</scope>
    <source>
        <strain evidence="23 24">DSM 100723</strain>
    </source>
</reference>
<evidence type="ECO:0000256" key="14">
    <source>
        <dbReference type="ARBA" id="ARBA00023251"/>
    </source>
</evidence>
<dbReference type="AlphaFoldDB" id="A0A7W3IVS8"/>
<feature type="region of interest" description="Disordered" evidence="20">
    <location>
        <begin position="456"/>
        <end position="478"/>
    </location>
</feature>
<dbReference type="GO" id="GO:0004824">
    <property type="term" value="F:lysine-tRNA ligase activity"/>
    <property type="evidence" value="ECO:0007669"/>
    <property type="project" value="UniProtKB-UniRule"/>
</dbReference>
<dbReference type="GO" id="GO:0000049">
    <property type="term" value="F:tRNA binding"/>
    <property type="evidence" value="ECO:0007669"/>
    <property type="project" value="TreeGrafter"/>
</dbReference>
<keyword evidence="6" id="KW-0808">Transferase</keyword>
<comment type="function">
    <text evidence="16">Catalyzes the production of L-lysyl-tRNA(Lys)transfer and the transfer of a lysyl group from L-lysyl-tRNA(Lys) to membrane-bound phosphatidylglycerol (PG), which produces lysylphosphatidylglycerol (LPG), one of the components of the bacterial membrane with a positive net charge. LPG synthesis contributes to the resistance to cationic antimicrobial peptides (CAMPs) and likely protects M.tuberculosis against the CAMPs produced by competiting microorganisms (bacteriocins). In fact, the modification of anionic phosphatidylglycerol with positively charged L-lysine results in repulsion of the peptides.</text>
</comment>
<keyword evidence="10 19" id="KW-0067">ATP-binding</keyword>
<dbReference type="InterPro" id="IPR031553">
    <property type="entry name" value="tRNA-synt_2_TM"/>
</dbReference>
<feature type="transmembrane region" description="Helical" evidence="21">
    <location>
        <begin position="172"/>
        <end position="192"/>
    </location>
</feature>
<dbReference type="EC" id="6.1.1.6" evidence="19"/>
<dbReference type="GO" id="GO:0005829">
    <property type="term" value="C:cytosol"/>
    <property type="evidence" value="ECO:0007669"/>
    <property type="project" value="TreeGrafter"/>
</dbReference>
<keyword evidence="19" id="KW-0648">Protein biosynthesis</keyword>
<dbReference type="PROSITE" id="PS50862">
    <property type="entry name" value="AA_TRNA_LIGASE_II"/>
    <property type="match status" value="1"/>
</dbReference>
<comment type="cofactor">
    <cofactor evidence="19">
        <name>Mg(2+)</name>
        <dbReference type="ChEBI" id="CHEBI:18420"/>
    </cofactor>
    <text evidence="19">Binds 3 Mg(2+) ions per subunit.</text>
</comment>
<feature type="transmembrane region" description="Helical" evidence="21">
    <location>
        <begin position="61"/>
        <end position="83"/>
    </location>
</feature>
<keyword evidence="15" id="KW-0511">Multifunctional enzyme</keyword>
<dbReference type="GO" id="GO:0050071">
    <property type="term" value="F:phosphatidylglycerol lysyltransferase activity"/>
    <property type="evidence" value="ECO:0007669"/>
    <property type="project" value="UniProtKB-EC"/>
</dbReference>
<keyword evidence="4" id="KW-1003">Cell membrane</keyword>
<comment type="catalytic activity">
    <reaction evidence="17">
        <text>L-lysyl-tRNA(Lys) + a 1,2-diacyl-sn-glycero-3-phospho-(1'-sn-glycerol) = a 1,2-diacyl-sn-glycero-3-phospho-1'-(3'-O-L-lysyl)-sn-glycerol + tRNA(Lys)</text>
        <dbReference type="Rhea" id="RHEA:10668"/>
        <dbReference type="Rhea" id="RHEA-COMP:9696"/>
        <dbReference type="Rhea" id="RHEA-COMP:9697"/>
        <dbReference type="ChEBI" id="CHEBI:64716"/>
        <dbReference type="ChEBI" id="CHEBI:75792"/>
        <dbReference type="ChEBI" id="CHEBI:78442"/>
        <dbReference type="ChEBI" id="CHEBI:78529"/>
        <dbReference type="EC" id="2.3.2.3"/>
    </reaction>
</comment>
<gene>
    <name evidence="19" type="primary">lysS</name>
    <name evidence="23" type="ORF">FHX74_003726</name>
</gene>
<keyword evidence="24" id="KW-1185">Reference proteome</keyword>
<keyword evidence="8 19" id="KW-0479">Metal-binding</keyword>
<dbReference type="NCBIfam" id="TIGR00499">
    <property type="entry name" value="lysS_bact"/>
    <property type="match status" value="1"/>
</dbReference>
<dbReference type="Pfam" id="PF16995">
    <property type="entry name" value="tRNA-synt_2_TM"/>
    <property type="match status" value="1"/>
</dbReference>
<dbReference type="GO" id="GO:0046677">
    <property type="term" value="P:response to antibiotic"/>
    <property type="evidence" value="ECO:0007669"/>
    <property type="project" value="UniProtKB-KW"/>
</dbReference>
<dbReference type="Pfam" id="PF01336">
    <property type="entry name" value="tRNA_anti-codon"/>
    <property type="match status" value="1"/>
</dbReference>
<dbReference type="GO" id="GO:0000287">
    <property type="term" value="F:magnesium ion binding"/>
    <property type="evidence" value="ECO:0007669"/>
    <property type="project" value="UniProtKB-UniRule"/>
</dbReference>
<keyword evidence="19" id="KW-0460">Magnesium</keyword>
<evidence type="ECO:0000256" key="9">
    <source>
        <dbReference type="ARBA" id="ARBA00022741"/>
    </source>
</evidence>
<evidence type="ECO:0000256" key="6">
    <source>
        <dbReference type="ARBA" id="ARBA00022679"/>
    </source>
</evidence>
<keyword evidence="21" id="KW-0472">Membrane</keyword>
<dbReference type="InterPro" id="IPR018149">
    <property type="entry name" value="Lys-tRNA-synth_II_C"/>
</dbReference>
<evidence type="ECO:0000256" key="17">
    <source>
        <dbReference type="ARBA" id="ARBA00047540"/>
    </source>
</evidence>
<dbReference type="HAMAP" id="MF_00252">
    <property type="entry name" value="Lys_tRNA_synth_class2"/>
    <property type="match status" value="1"/>
</dbReference>
<dbReference type="SUPFAM" id="SSF55681">
    <property type="entry name" value="Class II aaRS and biotin synthetases"/>
    <property type="match status" value="1"/>
</dbReference>
<feature type="transmembrane region" description="Helical" evidence="21">
    <location>
        <begin position="35"/>
        <end position="55"/>
    </location>
</feature>
<evidence type="ECO:0000256" key="13">
    <source>
        <dbReference type="ARBA" id="ARBA00023146"/>
    </source>
</evidence>
<comment type="similarity">
    <text evidence="2">In the N-terminal section; belongs to the LPG synthetase family.</text>
</comment>
<dbReference type="Proteomes" id="UP000523079">
    <property type="component" value="Unassembled WGS sequence"/>
</dbReference>
<keyword evidence="11 21" id="KW-1133">Transmembrane helix</keyword>
<evidence type="ECO:0000256" key="11">
    <source>
        <dbReference type="ARBA" id="ARBA00022989"/>
    </source>
</evidence>
<dbReference type="SUPFAM" id="SSF50249">
    <property type="entry name" value="Nucleic acid-binding proteins"/>
    <property type="match status" value="1"/>
</dbReference>
<dbReference type="InterPro" id="IPR045864">
    <property type="entry name" value="aa-tRNA-synth_II/BPL/LPL"/>
</dbReference>
<evidence type="ECO:0000256" key="3">
    <source>
        <dbReference type="ARBA" id="ARBA00009968"/>
    </source>
</evidence>
<dbReference type="InterPro" id="IPR004365">
    <property type="entry name" value="NA-bd_OB_tRNA"/>
</dbReference>
<feature type="transmembrane region" description="Helical" evidence="21">
    <location>
        <begin position="133"/>
        <end position="152"/>
    </location>
</feature>
<evidence type="ECO:0000256" key="8">
    <source>
        <dbReference type="ARBA" id="ARBA00022723"/>
    </source>
</evidence>
<feature type="compositionally biased region" description="Low complexity" evidence="20">
    <location>
        <begin position="456"/>
        <end position="468"/>
    </location>
</feature>
<keyword evidence="9 19" id="KW-0547">Nucleotide-binding</keyword>
<dbReference type="GO" id="GO:0006629">
    <property type="term" value="P:lipid metabolic process"/>
    <property type="evidence" value="ECO:0007669"/>
    <property type="project" value="UniProtKB-KW"/>
</dbReference>
<comment type="catalytic activity">
    <reaction evidence="18 19">
        <text>tRNA(Lys) + L-lysine + ATP = L-lysyl-tRNA(Lys) + AMP + diphosphate</text>
        <dbReference type="Rhea" id="RHEA:20792"/>
        <dbReference type="Rhea" id="RHEA-COMP:9696"/>
        <dbReference type="Rhea" id="RHEA-COMP:9697"/>
        <dbReference type="ChEBI" id="CHEBI:30616"/>
        <dbReference type="ChEBI" id="CHEBI:32551"/>
        <dbReference type="ChEBI" id="CHEBI:33019"/>
        <dbReference type="ChEBI" id="CHEBI:78442"/>
        <dbReference type="ChEBI" id="CHEBI:78529"/>
        <dbReference type="ChEBI" id="CHEBI:456215"/>
        <dbReference type="EC" id="6.1.1.6"/>
    </reaction>
</comment>
<dbReference type="NCBIfam" id="NF001756">
    <property type="entry name" value="PRK00484.1"/>
    <property type="match status" value="1"/>
</dbReference>
<evidence type="ECO:0000313" key="24">
    <source>
        <dbReference type="Proteomes" id="UP000523079"/>
    </source>
</evidence>
<comment type="subunit">
    <text evidence="19">Homodimer.</text>
</comment>
<comment type="similarity">
    <text evidence="3">In the C-terminal section; belongs to the class-II aminoacyl-tRNA synthetase family.</text>
</comment>
<evidence type="ECO:0000256" key="4">
    <source>
        <dbReference type="ARBA" id="ARBA00022475"/>
    </source>
</evidence>
<dbReference type="InterPro" id="IPR002313">
    <property type="entry name" value="Lys-tRNA-ligase_II"/>
</dbReference>
<evidence type="ECO:0000256" key="7">
    <source>
        <dbReference type="ARBA" id="ARBA00022692"/>
    </source>
</evidence>
<evidence type="ECO:0000313" key="23">
    <source>
        <dbReference type="EMBL" id="MBA8796085.1"/>
    </source>
</evidence>
<protein>
    <recommendedName>
        <fullName evidence="19">Lysine--tRNA ligase</fullName>
        <ecNumber evidence="19">6.1.1.6</ecNumber>
    </recommendedName>
    <alternativeName>
        <fullName evidence="19">Lysyl-tRNA synthetase</fullName>
        <shortName evidence="19">LysRS</shortName>
    </alternativeName>
</protein>
<evidence type="ECO:0000256" key="15">
    <source>
        <dbReference type="ARBA" id="ARBA00023268"/>
    </source>
</evidence>
<dbReference type="Gene3D" id="2.40.50.140">
    <property type="entry name" value="Nucleic acid-binding proteins"/>
    <property type="match status" value="1"/>
</dbReference>
<dbReference type="Pfam" id="PF00152">
    <property type="entry name" value="tRNA-synt_2"/>
    <property type="match status" value="1"/>
</dbReference>
<evidence type="ECO:0000256" key="16">
    <source>
        <dbReference type="ARBA" id="ARBA00024681"/>
    </source>
</evidence>
<accession>A0A7W3IVS8</accession>
<evidence type="ECO:0000256" key="12">
    <source>
        <dbReference type="ARBA" id="ARBA00023098"/>
    </source>
</evidence>
<dbReference type="GO" id="GO:0005524">
    <property type="term" value="F:ATP binding"/>
    <property type="evidence" value="ECO:0007669"/>
    <property type="project" value="UniProtKB-UniRule"/>
</dbReference>
<dbReference type="PANTHER" id="PTHR42918:SF15">
    <property type="entry name" value="LYSINE--TRNA LIGASE, CHLOROPLASTIC_MITOCHONDRIAL"/>
    <property type="match status" value="1"/>
</dbReference>
<evidence type="ECO:0000256" key="1">
    <source>
        <dbReference type="ARBA" id="ARBA00004651"/>
    </source>
</evidence>
<name>A0A7W3IVS8_9ACTN</name>
<dbReference type="InterPro" id="IPR044136">
    <property type="entry name" value="Lys-tRNA-ligase_II_N"/>
</dbReference>
<dbReference type="CDD" id="cd04322">
    <property type="entry name" value="LysRS_N"/>
    <property type="match status" value="1"/>
</dbReference>
<organism evidence="23 24">
    <name type="scientific">Microlunatus kandeliicorticis</name>
    <dbReference type="NCBI Taxonomy" id="1759536"/>
    <lineage>
        <taxon>Bacteria</taxon>
        <taxon>Bacillati</taxon>
        <taxon>Actinomycetota</taxon>
        <taxon>Actinomycetes</taxon>
        <taxon>Propionibacteriales</taxon>
        <taxon>Propionibacteriaceae</taxon>
        <taxon>Microlunatus</taxon>
    </lineage>
</organism>
<evidence type="ECO:0000256" key="21">
    <source>
        <dbReference type="SAM" id="Phobius"/>
    </source>
</evidence>
<evidence type="ECO:0000256" key="10">
    <source>
        <dbReference type="ARBA" id="ARBA00022840"/>
    </source>
</evidence>
<keyword evidence="14" id="KW-0046">Antibiotic resistance</keyword>
<keyword evidence="12" id="KW-0443">Lipid metabolism</keyword>
<keyword evidence="7 21" id="KW-0812">Transmembrane</keyword>
<dbReference type="InterPro" id="IPR012340">
    <property type="entry name" value="NA-bd_OB-fold"/>
</dbReference>
<feature type="transmembrane region" description="Helical" evidence="21">
    <location>
        <begin position="95"/>
        <end position="121"/>
    </location>
</feature>
<evidence type="ECO:0000259" key="22">
    <source>
        <dbReference type="PROSITE" id="PS50862"/>
    </source>
</evidence>
<dbReference type="PRINTS" id="PR00982">
    <property type="entry name" value="TRNASYNTHLYS"/>
</dbReference>